<feature type="chain" id="PRO_5032427822" evidence="1">
    <location>
        <begin position="24"/>
        <end position="422"/>
    </location>
</feature>
<feature type="domain" description="DUF4785" evidence="3">
    <location>
        <begin position="313"/>
        <end position="418"/>
    </location>
</feature>
<name>A0A846ZE52_9GAMM</name>
<reference evidence="4 5" key="1">
    <citation type="journal article" date="2017" name="Int. J. Syst. Evol. Microbiol.">
        <title>Oleiagrimonas citrea sp. nov., a marine bacterium isolated from tidal flat sediment and emended description of the genus Oleiagrimonas Fang et al. 2015 and Oleiagrimonas soli.</title>
        <authorList>
            <person name="Yang S.H."/>
            <person name="Seo H.S."/>
            <person name="Seong C.N."/>
            <person name="Kwon K.K."/>
        </authorList>
    </citation>
    <scope>NUCLEOTIDE SEQUENCE [LARGE SCALE GENOMIC DNA]</scope>
    <source>
        <strain evidence="4 5">MEBiC09124</strain>
    </source>
</reference>
<comment type="caution">
    <text evidence="4">The sequence shown here is derived from an EMBL/GenBank/DDBJ whole genome shotgun (WGS) entry which is preliminary data.</text>
</comment>
<keyword evidence="1" id="KW-0732">Signal</keyword>
<dbReference type="EMBL" id="JAAZQD010000001">
    <property type="protein sequence ID" value="NKZ37504.1"/>
    <property type="molecule type" value="Genomic_DNA"/>
</dbReference>
<gene>
    <name evidence="4" type="ORF">HF690_00885</name>
</gene>
<sequence>MNKIRILPIAAALTMMVAGAANASDHSLLAAQKGDLVPQTLRAVPTAPVKSLSTTAAPAKPTVDHRPVHVSWKLDASRKLEAAPKPFDRSSREYWQDVSADELHRGLELRTTTPGALIRLSPVGGDFGRLDPQRMQVTHGGRTLTGAEAMSNSADTAQLRQAGMMVSDGSMVMKLRPDLGTGPVTLKAADAKGRYVVHVFEPKSPLVLHAQTTRDTIASGQSVRLNVHLRDAGANQAMDSVGGFLVAPDGHTRDLRYQRNADGSYSVDVTPDADHATRRGLWELHTFTSATDASGHTVLRDATTAFAVSVTNARLDGSVQVQARGKKGIDLQIGVEAVQASRYAVSGVLYGHAADGSLKPMAYAQSANWLQAGKGSIDLRFDAGALAGSALRPPYELHDLKLVDQAHMGILERRAVALRFSP</sequence>
<accession>A0A846ZE52</accession>
<organism evidence="4 5">
    <name type="scientific">Oleiagrimonas citrea</name>
    <dbReference type="NCBI Taxonomy" id="1665687"/>
    <lineage>
        <taxon>Bacteria</taxon>
        <taxon>Pseudomonadati</taxon>
        <taxon>Pseudomonadota</taxon>
        <taxon>Gammaproteobacteria</taxon>
        <taxon>Lysobacterales</taxon>
        <taxon>Rhodanobacteraceae</taxon>
        <taxon>Oleiagrimonas</taxon>
    </lineage>
</organism>
<dbReference type="Gene3D" id="2.60.40.3870">
    <property type="entry name" value="Uncharacterised protein PF16024, DUF4785"/>
    <property type="match status" value="1"/>
</dbReference>
<dbReference type="AlphaFoldDB" id="A0A846ZE52"/>
<proteinExistence type="predicted"/>
<dbReference type="Proteomes" id="UP000541636">
    <property type="component" value="Unassembled WGS sequence"/>
</dbReference>
<evidence type="ECO:0000313" key="4">
    <source>
        <dbReference type="EMBL" id="NKZ37504.1"/>
    </source>
</evidence>
<dbReference type="Pfam" id="PF20943">
    <property type="entry name" value="DUF4785_3rd"/>
    <property type="match status" value="1"/>
</dbReference>
<protein>
    <submittedName>
        <fullName evidence="4">DUF4785 family protein</fullName>
    </submittedName>
</protein>
<evidence type="ECO:0000259" key="3">
    <source>
        <dbReference type="Pfam" id="PF20943"/>
    </source>
</evidence>
<keyword evidence="5" id="KW-1185">Reference proteome</keyword>
<evidence type="ECO:0000256" key="1">
    <source>
        <dbReference type="SAM" id="SignalP"/>
    </source>
</evidence>
<feature type="signal peptide" evidence="1">
    <location>
        <begin position="1"/>
        <end position="23"/>
    </location>
</feature>
<dbReference type="RefSeq" id="WP_168608126.1">
    <property type="nucleotide sequence ID" value="NZ_JAAZQD010000001.1"/>
</dbReference>
<dbReference type="InterPro" id="IPR048295">
    <property type="entry name" value="DUF4785_C"/>
</dbReference>
<feature type="domain" description="DUF4785" evidence="2">
    <location>
        <begin position="61"/>
        <end position="201"/>
    </location>
</feature>
<evidence type="ECO:0000259" key="2">
    <source>
        <dbReference type="Pfam" id="PF16024"/>
    </source>
</evidence>
<dbReference type="Gene3D" id="2.60.120.1370">
    <property type="match status" value="1"/>
</dbReference>
<dbReference type="Pfam" id="PF16024">
    <property type="entry name" value="DUF4785_1st"/>
    <property type="match status" value="1"/>
</dbReference>
<evidence type="ECO:0000313" key="5">
    <source>
        <dbReference type="Proteomes" id="UP000541636"/>
    </source>
</evidence>
<dbReference type="InterPro" id="IPR031979">
    <property type="entry name" value="DUF4785_N"/>
</dbReference>